<dbReference type="PROSITE" id="PS51071">
    <property type="entry name" value="HTH_RPIR"/>
    <property type="match status" value="1"/>
</dbReference>
<feature type="domain" description="SIS" evidence="5">
    <location>
        <begin position="118"/>
        <end position="258"/>
    </location>
</feature>
<accession>A0ABX2W9G5</accession>
<dbReference type="PANTHER" id="PTHR30514:SF1">
    <property type="entry name" value="HTH-TYPE TRANSCRIPTIONAL REGULATOR HEXR-RELATED"/>
    <property type="match status" value="1"/>
</dbReference>
<sequence>MTENENLLLHLRQGLPGYSPTLQKLGEFVLGEPQKVLYLTITELARESETSEASVTRLCRHLGCKGYTEFKMALALDVQQQQPPAPVSEDSIDELIEESVQALRDTGKLLNREVLQQAGIALHRATSVQIYGVAASAIMGDYLHYKLLRLGKPAQLFSDMHRAAMNAATLSERDLVVVISSSGSTKDLMHVVKLAKKRHACVLLISNTLRSPLADLADLLLVAAKPEGPLSAGALNAKVGAMLLVEVLVGELITHDNQYAATSQQTASATLPLLI</sequence>
<keyword evidence="1" id="KW-0805">Transcription regulation</keyword>
<reference evidence="6 7" key="1">
    <citation type="submission" date="2016-04" db="EMBL/GenBank/DDBJ databases">
        <title>ATOL: Assembling a taxonomically balanced genome-scale reconstruction of the evolutionary history of the Enterobacteriaceae.</title>
        <authorList>
            <person name="Plunkett G.III."/>
            <person name="Neeno-Eckwall E.C."/>
            <person name="Glasner J.D."/>
            <person name="Perna N.T."/>
        </authorList>
    </citation>
    <scope>NUCLEOTIDE SEQUENCE [LARGE SCALE GENOMIC DNA]</scope>
    <source>
        <strain evidence="6 7">ATCC 51602</strain>
    </source>
</reference>
<dbReference type="Pfam" id="PF01380">
    <property type="entry name" value="SIS"/>
    <property type="match status" value="1"/>
</dbReference>
<dbReference type="RefSeq" id="WP_064543921.1">
    <property type="nucleotide sequence ID" value="NZ_LXEQ01000030.1"/>
</dbReference>
<dbReference type="Gene3D" id="3.40.50.10490">
    <property type="entry name" value="Glucose-6-phosphate isomerase like protein, domain 1"/>
    <property type="match status" value="1"/>
</dbReference>
<evidence type="ECO:0000313" key="6">
    <source>
        <dbReference type="EMBL" id="OAT28495.1"/>
    </source>
</evidence>
<protein>
    <submittedName>
        <fullName evidence="6">RpiR family transcriptional regulator</fullName>
    </submittedName>
</protein>
<dbReference type="PROSITE" id="PS51464">
    <property type="entry name" value="SIS"/>
    <property type="match status" value="1"/>
</dbReference>
<gene>
    <name evidence="6" type="ORF">M976_01788</name>
</gene>
<evidence type="ECO:0000259" key="4">
    <source>
        <dbReference type="PROSITE" id="PS51071"/>
    </source>
</evidence>
<dbReference type="Pfam" id="PF01418">
    <property type="entry name" value="HTH_6"/>
    <property type="match status" value="1"/>
</dbReference>
<proteinExistence type="predicted"/>
<name>A0ABX2W9G5_9ENTR</name>
<keyword evidence="2" id="KW-0238">DNA-binding</keyword>
<keyword evidence="3" id="KW-0804">Transcription</keyword>
<dbReference type="InterPro" id="IPR001347">
    <property type="entry name" value="SIS_dom"/>
</dbReference>
<dbReference type="EMBL" id="LXEQ01000030">
    <property type="protein sequence ID" value="OAT28495.1"/>
    <property type="molecule type" value="Genomic_DNA"/>
</dbReference>
<dbReference type="Gene3D" id="1.10.10.10">
    <property type="entry name" value="Winged helix-like DNA-binding domain superfamily/Winged helix DNA-binding domain"/>
    <property type="match status" value="1"/>
</dbReference>
<dbReference type="SUPFAM" id="SSF53697">
    <property type="entry name" value="SIS domain"/>
    <property type="match status" value="1"/>
</dbReference>
<dbReference type="InterPro" id="IPR046348">
    <property type="entry name" value="SIS_dom_sf"/>
</dbReference>
<keyword evidence="7" id="KW-1185">Reference proteome</keyword>
<dbReference type="InterPro" id="IPR036388">
    <property type="entry name" value="WH-like_DNA-bd_sf"/>
</dbReference>
<feature type="domain" description="HTH rpiR-type" evidence="4">
    <location>
        <begin position="5"/>
        <end position="81"/>
    </location>
</feature>
<evidence type="ECO:0000313" key="7">
    <source>
        <dbReference type="Proteomes" id="UP000078407"/>
    </source>
</evidence>
<dbReference type="InterPro" id="IPR047640">
    <property type="entry name" value="RpiR-like"/>
</dbReference>
<dbReference type="InterPro" id="IPR035472">
    <property type="entry name" value="RpiR-like_SIS"/>
</dbReference>
<organism evidence="6 7">
    <name type="scientific">Buttiauxella ferragutiae ATCC 51602</name>
    <dbReference type="NCBI Taxonomy" id="1354252"/>
    <lineage>
        <taxon>Bacteria</taxon>
        <taxon>Pseudomonadati</taxon>
        <taxon>Pseudomonadota</taxon>
        <taxon>Gammaproteobacteria</taxon>
        <taxon>Enterobacterales</taxon>
        <taxon>Enterobacteriaceae</taxon>
        <taxon>Buttiauxella</taxon>
    </lineage>
</organism>
<dbReference type="InterPro" id="IPR009057">
    <property type="entry name" value="Homeodomain-like_sf"/>
</dbReference>
<evidence type="ECO:0000256" key="3">
    <source>
        <dbReference type="ARBA" id="ARBA00023163"/>
    </source>
</evidence>
<dbReference type="Proteomes" id="UP000078407">
    <property type="component" value="Unassembled WGS sequence"/>
</dbReference>
<dbReference type="SUPFAM" id="SSF46689">
    <property type="entry name" value="Homeodomain-like"/>
    <property type="match status" value="1"/>
</dbReference>
<comment type="caution">
    <text evidence="6">The sequence shown here is derived from an EMBL/GenBank/DDBJ whole genome shotgun (WGS) entry which is preliminary data.</text>
</comment>
<evidence type="ECO:0000259" key="5">
    <source>
        <dbReference type="PROSITE" id="PS51464"/>
    </source>
</evidence>
<dbReference type="PANTHER" id="PTHR30514">
    <property type="entry name" value="GLUCOKINASE"/>
    <property type="match status" value="1"/>
</dbReference>
<dbReference type="InterPro" id="IPR000281">
    <property type="entry name" value="HTH_RpiR"/>
</dbReference>
<dbReference type="CDD" id="cd05013">
    <property type="entry name" value="SIS_RpiR"/>
    <property type="match status" value="1"/>
</dbReference>
<evidence type="ECO:0000256" key="2">
    <source>
        <dbReference type="ARBA" id="ARBA00023125"/>
    </source>
</evidence>
<evidence type="ECO:0000256" key="1">
    <source>
        <dbReference type="ARBA" id="ARBA00023015"/>
    </source>
</evidence>